<dbReference type="EnsemblMetazoa" id="PPA34635.1">
    <property type="protein sequence ID" value="PPA34635.1"/>
    <property type="gene ID" value="WBGene00273004"/>
</dbReference>
<dbReference type="Proteomes" id="UP000005239">
    <property type="component" value="Unassembled WGS sequence"/>
</dbReference>
<evidence type="ECO:0000313" key="2">
    <source>
        <dbReference type="Proteomes" id="UP000005239"/>
    </source>
</evidence>
<dbReference type="AlphaFoldDB" id="A0A2A6C6E9"/>
<reference evidence="1" key="2">
    <citation type="submission" date="2022-06" db="UniProtKB">
        <authorList>
            <consortium name="EnsemblMetazoa"/>
        </authorList>
    </citation>
    <scope>IDENTIFICATION</scope>
    <source>
        <strain evidence="1">PS312</strain>
    </source>
</reference>
<proteinExistence type="predicted"/>
<name>A0A2A6C6E9_PRIPA</name>
<protein>
    <submittedName>
        <fullName evidence="1">Uncharacterized protein</fullName>
    </submittedName>
</protein>
<sequence length="113" mass="12538">MRSIIIALLALLVAVTAWPWSNQEQQVVDNAGNEMNEIRISSRSSHLPPRYSDLFGSGSSRVQAAFIPQSVGDYTGKIVNGAPINYFPGYTGRVGALRRQTFSWRPQSNDFHV</sequence>
<reference evidence="2" key="1">
    <citation type="journal article" date="2008" name="Nat. Genet.">
        <title>The Pristionchus pacificus genome provides a unique perspective on nematode lifestyle and parasitism.</title>
        <authorList>
            <person name="Dieterich C."/>
            <person name="Clifton S.W."/>
            <person name="Schuster L.N."/>
            <person name="Chinwalla A."/>
            <person name="Delehaunty K."/>
            <person name="Dinkelacker I."/>
            <person name="Fulton L."/>
            <person name="Fulton R."/>
            <person name="Godfrey J."/>
            <person name="Minx P."/>
            <person name="Mitreva M."/>
            <person name="Roeseler W."/>
            <person name="Tian H."/>
            <person name="Witte H."/>
            <person name="Yang S.P."/>
            <person name="Wilson R.K."/>
            <person name="Sommer R.J."/>
        </authorList>
    </citation>
    <scope>NUCLEOTIDE SEQUENCE [LARGE SCALE GENOMIC DNA]</scope>
    <source>
        <strain evidence="2">PS312</strain>
    </source>
</reference>
<keyword evidence="2" id="KW-1185">Reference proteome</keyword>
<evidence type="ECO:0000313" key="1">
    <source>
        <dbReference type="EnsemblMetazoa" id="PPA34635.1"/>
    </source>
</evidence>
<accession>A0A2A6C6E9</accession>
<accession>A0A8R1YNI0</accession>
<dbReference type="OrthoDB" id="5862093at2759"/>
<gene>
    <name evidence="1" type="primary">WBGene00273004</name>
</gene>
<organism evidence="1 2">
    <name type="scientific">Pristionchus pacificus</name>
    <name type="common">Parasitic nematode worm</name>
    <dbReference type="NCBI Taxonomy" id="54126"/>
    <lineage>
        <taxon>Eukaryota</taxon>
        <taxon>Metazoa</taxon>
        <taxon>Ecdysozoa</taxon>
        <taxon>Nematoda</taxon>
        <taxon>Chromadorea</taxon>
        <taxon>Rhabditida</taxon>
        <taxon>Rhabditina</taxon>
        <taxon>Diplogasteromorpha</taxon>
        <taxon>Diplogasteroidea</taxon>
        <taxon>Neodiplogasteridae</taxon>
        <taxon>Pristionchus</taxon>
    </lineage>
</organism>